<protein>
    <submittedName>
        <fullName evidence="1">Uncharacterized protein</fullName>
    </submittedName>
</protein>
<dbReference type="Proteomes" id="UP000186940">
    <property type="component" value="Unassembled WGS sequence"/>
</dbReference>
<dbReference type="EMBL" id="LYOS01000002">
    <property type="protein sequence ID" value="OFV68156.1"/>
    <property type="molecule type" value="Genomic_DNA"/>
</dbReference>
<keyword evidence="2" id="KW-1185">Reference proteome</keyword>
<sequence length="52" mass="6190">MNNWLCIYEDKKKIFPSQITEDEVYPYRVKVMRGVGGRGKLLKSFNSIHTIW</sequence>
<dbReference type="AlphaFoldDB" id="A0A1F2PBY9"/>
<accession>A0A1F2PBY9</accession>
<gene>
    <name evidence="1" type="ORF">SCAL_000796</name>
</gene>
<evidence type="ECO:0000313" key="1">
    <source>
        <dbReference type="EMBL" id="OFV68156.1"/>
    </source>
</evidence>
<name>A0A1F2PBY9_9EURY</name>
<reference evidence="1" key="1">
    <citation type="submission" date="2016-05" db="EMBL/GenBank/DDBJ databases">
        <title>Microbial consortia oxidize butane by reversing methanogenesis.</title>
        <authorList>
            <person name="Laso-Perez R."/>
            <person name="Richter M."/>
            <person name="Wegener G."/>
            <person name="Musat F."/>
        </authorList>
    </citation>
    <scope>NUCLEOTIDE SEQUENCE [LARGE SCALE GENOMIC DNA]</scope>
    <source>
        <strain evidence="1">BOX2</strain>
    </source>
</reference>
<proteinExistence type="predicted"/>
<organism evidence="1 2">
    <name type="scientific">Candidatus Syntropharchaeum caldarium</name>
    <dbReference type="NCBI Taxonomy" id="1838285"/>
    <lineage>
        <taxon>Archaea</taxon>
        <taxon>Methanobacteriati</taxon>
        <taxon>Methanobacteriota</taxon>
        <taxon>Stenosarchaea group</taxon>
        <taxon>Methanomicrobia</taxon>
        <taxon>Methanosarcinales</taxon>
        <taxon>ANME-2 cluster</taxon>
        <taxon>Candidatus Syntropharchaeum</taxon>
    </lineage>
</organism>
<comment type="caution">
    <text evidence="1">The sequence shown here is derived from an EMBL/GenBank/DDBJ whole genome shotgun (WGS) entry which is preliminary data.</text>
</comment>
<evidence type="ECO:0000313" key="2">
    <source>
        <dbReference type="Proteomes" id="UP000186940"/>
    </source>
</evidence>